<organism evidence="1 2">
    <name type="scientific">Populibacterium corticicola</name>
    <dbReference type="NCBI Taxonomy" id="1812826"/>
    <lineage>
        <taxon>Bacteria</taxon>
        <taxon>Bacillati</taxon>
        <taxon>Actinomycetota</taxon>
        <taxon>Actinomycetes</taxon>
        <taxon>Micrococcales</taxon>
        <taxon>Jonesiaceae</taxon>
        <taxon>Populibacterium</taxon>
    </lineage>
</organism>
<dbReference type="Proteomes" id="UP001597391">
    <property type="component" value="Unassembled WGS sequence"/>
</dbReference>
<dbReference type="RefSeq" id="WP_377466158.1">
    <property type="nucleotide sequence ID" value="NZ_JBHUOP010000003.1"/>
</dbReference>
<protein>
    <submittedName>
        <fullName evidence="1">Uncharacterized protein</fullName>
    </submittedName>
</protein>
<proteinExistence type="predicted"/>
<evidence type="ECO:0000313" key="1">
    <source>
        <dbReference type="EMBL" id="MFD2840332.1"/>
    </source>
</evidence>
<reference evidence="2" key="1">
    <citation type="journal article" date="2019" name="Int. J. Syst. Evol. Microbiol.">
        <title>The Global Catalogue of Microorganisms (GCM) 10K type strain sequencing project: providing services to taxonomists for standard genome sequencing and annotation.</title>
        <authorList>
            <consortium name="The Broad Institute Genomics Platform"/>
            <consortium name="The Broad Institute Genome Sequencing Center for Infectious Disease"/>
            <person name="Wu L."/>
            <person name="Ma J."/>
        </authorList>
    </citation>
    <scope>NUCLEOTIDE SEQUENCE [LARGE SCALE GENOMIC DNA]</scope>
    <source>
        <strain evidence="2">KCTC 33576</strain>
    </source>
</reference>
<accession>A0ABW5XER4</accession>
<keyword evidence="2" id="KW-1185">Reference proteome</keyword>
<dbReference type="EMBL" id="JBHUOP010000003">
    <property type="protein sequence ID" value="MFD2840332.1"/>
    <property type="molecule type" value="Genomic_DNA"/>
</dbReference>
<evidence type="ECO:0000313" key="2">
    <source>
        <dbReference type="Proteomes" id="UP001597391"/>
    </source>
</evidence>
<name>A0ABW5XER4_9MICO</name>
<comment type="caution">
    <text evidence="1">The sequence shown here is derived from an EMBL/GenBank/DDBJ whole genome shotgun (WGS) entry which is preliminary data.</text>
</comment>
<sequence length="77" mass="8841">MGIFKKKKHDTTDTRTRGMRITETFILPIYGPAQIGDSTKPIRPVNDEEAAREADMQERLERKVAADGTVYFVEREN</sequence>
<gene>
    <name evidence="1" type="ORF">ACFSYH_07075</name>
</gene>